<evidence type="ECO:0000313" key="3">
    <source>
        <dbReference type="Proteomes" id="UP000776276"/>
    </source>
</evidence>
<dbReference type="Proteomes" id="UP000776276">
    <property type="component" value="Unassembled WGS sequence"/>
</dbReference>
<dbReference type="SMART" id="SM00422">
    <property type="entry name" value="HTH_MERR"/>
    <property type="match status" value="1"/>
</dbReference>
<accession>A0ABS6BII7</accession>
<gene>
    <name evidence="2" type="ORF">KOF26_09640</name>
</gene>
<organism evidence="2 3">
    <name type="scientific">Sphingomonas quercus</name>
    <dbReference type="NCBI Taxonomy" id="2842451"/>
    <lineage>
        <taxon>Bacteria</taxon>
        <taxon>Pseudomonadati</taxon>
        <taxon>Pseudomonadota</taxon>
        <taxon>Alphaproteobacteria</taxon>
        <taxon>Sphingomonadales</taxon>
        <taxon>Sphingomonadaceae</taxon>
        <taxon>Sphingomonas</taxon>
    </lineage>
</organism>
<dbReference type="InterPro" id="IPR047057">
    <property type="entry name" value="MerR_fam"/>
</dbReference>
<dbReference type="CDD" id="cd04765">
    <property type="entry name" value="HTH_MlrA-like_sg2"/>
    <property type="match status" value="1"/>
</dbReference>
<keyword evidence="3" id="KW-1185">Reference proteome</keyword>
<dbReference type="RefSeq" id="WP_216323772.1">
    <property type="nucleotide sequence ID" value="NZ_JAHKRT010000004.1"/>
</dbReference>
<sequence>MPERPPKAESALRTISELSDELGVPQHVLRYWETRFPQLRPMQRAGRRRYYRPEDVALARQIHRLLDSEGYTVRGVQQLLAARAPVPERLPALSEIRERLARALAADQA</sequence>
<proteinExistence type="predicted"/>
<name>A0ABS6BII7_9SPHN</name>
<reference evidence="2 3" key="1">
    <citation type="submission" date="2021-06" db="EMBL/GenBank/DDBJ databases">
        <title>Sphingomonas sp. XMGL2, whole genome shotgun sequencing project.</title>
        <authorList>
            <person name="Zhao G."/>
            <person name="Shen L."/>
        </authorList>
    </citation>
    <scope>NUCLEOTIDE SEQUENCE [LARGE SCALE GENOMIC DNA]</scope>
    <source>
        <strain evidence="2 3">XMGL2</strain>
    </source>
</reference>
<comment type="caution">
    <text evidence="2">The sequence shown here is derived from an EMBL/GenBank/DDBJ whole genome shotgun (WGS) entry which is preliminary data.</text>
</comment>
<dbReference type="PROSITE" id="PS50937">
    <property type="entry name" value="HTH_MERR_2"/>
    <property type="match status" value="1"/>
</dbReference>
<dbReference type="Pfam" id="PF13411">
    <property type="entry name" value="MerR_1"/>
    <property type="match status" value="1"/>
</dbReference>
<dbReference type="InterPro" id="IPR000551">
    <property type="entry name" value="MerR-type_HTH_dom"/>
</dbReference>
<dbReference type="PANTHER" id="PTHR30204">
    <property type="entry name" value="REDOX-CYCLING DRUG-SENSING TRANSCRIPTIONAL ACTIVATOR SOXR"/>
    <property type="match status" value="1"/>
</dbReference>
<evidence type="ECO:0000259" key="1">
    <source>
        <dbReference type="PROSITE" id="PS50937"/>
    </source>
</evidence>
<protein>
    <submittedName>
        <fullName evidence="2">MerR family transcriptional regulator</fullName>
    </submittedName>
</protein>
<feature type="domain" description="HTH merR-type" evidence="1">
    <location>
        <begin position="14"/>
        <end position="82"/>
    </location>
</feature>
<dbReference type="PANTHER" id="PTHR30204:SF15">
    <property type="entry name" value="BLL5018 PROTEIN"/>
    <property type="match status" value="1"/>
</dbReference>
<evidence type="ECO:0000313" key="2">
    <source>
        <dbReference type="EMBL" id="MBU3078128.1"/>
    </source>
</evidence>
<dbReference type="EMBL" id="JAHKRT010000004">
    <property type="protein sequence ID" value="MBU3078128.1"/>
    <property type="molecule type" value="Genomic_DNA"/>
</dbReference>